<dbReference type="NCBIfam" id="TIGR02675">
    <property type="entry name" value="tape_meas_nterm"/>
    <property type="match status" value="1"/>
</dbReference>
<feature type="region of interest" description="Disordered" evidence="2">
    <location>
        <begin position="664"/>
        <end position="684"/>
    </location>
</feature>
<evidence type="ECO:0000313" key="6">
    <source>
        <dbReference type="Proteomes" id="UP000037977"/>
    </source>
</evidence>
<dbReference type="STRING" id="33935.ADM90_19120"/>
<feature type="transmembrane region" description="Helical" evidence="3">
    <location>
        <begin position="474"/>
        <end position="496"/>
    </location>
</feature>
<organism evidence="5 6">
    <name type="scientific">Lysinibacillus macroides</name>
    <dbReference type="NCBI Taxonomy" id="33935"/>
    <lineage>
        <taxon>Bacteria</taxon>
        <taxon>Bacillati</taxon>
        <taxon>Bacillota</taxon>
        <taxon>Bacilli</taxon>
        <taxon>Bacillales</taxon>
        <taxon>Bacillaceae</taxon>
        <taxon>Lysinibacillus</taxon>
    </lineage>
</organism>
<evidence type="ECO:0000256" key="2">
    <source>
        <dbReference type="SAM" id="MobiDB-lite"/>
    </source>
</evidence>
<feature type="coiled-coil region" evidence="1">
    <location>
        <begin position="30"/>
        <end position="71"/>
    </location>
</feature>
<feature type="transmembrane region" description="Helical" evidence="3">
    <location>
        <begin position="351"/>
        <end position="373"/>
    </location>
</feature>
<dbReference type="AlphaFoldDB" id="A0A0N0CVD2"/>
<feature type="transmembrane region" description="Helical" evidence="3">
    <location>
        <begin position="313"/>
        <end position="331"/>
    </location>
</feature>
<dbReference type="InterPro" id="IPR013491">
    <property type="entry name" value="Tape_meas_N"/>
</dbReference>
<evidence type="ECO:0000256" key="1">
    <source>
        <dbReference type="SAM" id="Coils"/>
    </source>
</evidence>
<name>A0A0N0CVD2_9BACI</name>
<sequence>MQDLMQQAEYRLSALDARAQFDMEFDTASIERTEQLIRDLTGEVDRLERSANNAEGDVDDLGEEIEQVGNASQQAGGKVSSFFKMFAAAAGAYLSIQALTNGMKSFIAAADNATNIEARLNLINDGMQTTAELQERIFASAQATGGSYTATADAVGKLAAQAGAAFSSNDEIIAFTEQLNKTFSIAGTSVIGVESAMLQLTQAMAAGKLQGEELNAILDNAQPIVQNIADYMGVPVGSIKKLASEGQITADIIKNSMFAAAEETNRKFAEMPMTFGQQMQIMKDKGLRALEPLFGRFNDFVNSDAFTVMSNNIMAGVNVGIAGLTMLFDVVEWGYGMVSSGAQFIADTWGILGPIFLTAAAALTAYMTVLAVYRGIAMATVAIEGIRAAALAITGAYMMFATGATFAQTAAQWGLNAAIWAFPGTWILAAFIIAIVAVITALIIWGEQTATVISFIVGLFAALFTYIYNNVANVANFFLSFAEFLINLFIDPVYAIKKLFYDMAQMVMNNMAAMGMQIDSVANAIGNAFVSGANMAIGAINWIVDALNQIPGIDLGKVGKLSMSGSSVGNKIANMASSLEAPTSDRGVVSLPRMELGNYMDNVNSAMDWAYSGTMAVSDSLNGLVDKVQGLIPKKNGQEQPGASPGLDMESLLGNVPAFNADGLDGASKGAGGKGSSNPTGGKLDKIGKIEDEINIADEDLELFKEMATREAIRQVQVTLNPTVRLEGTTINNDVDVHDVIAKIENSISEEVARSAQGVYSQ</sequence>
<evidence type="ECO:0000259" key="4">
    <source>
        <dbReference type="Pfam" id="PF20155"/>
    </source>
</evidence>
<keyword evidence="6" id="KW-1185">Reference proteome</keyword>
<dbReference type="EMBL" id="LGCI01000010">
    <property type="protein sequence ID" value="KOY81495.1"/>
    <property type="molecule type" value="Genomic_DNA"/>
</dbReference>
<proteinExistence type="predicted"/>
<feature type="transmembrane region" description="Helical" evidence="3">
    <location>
        <begin position="385"/>
        <end position="407"/>
    </location>
</feature>
<keyword evidence="3" id="KW-1133">Transmembrane helix</keyword>
<keyword evidence="3" id="KW-0812">Transmembrane</keyword>
<keyword evidence="1" id="KW-0175">Coiled coil</keyword>
<feature type="transmembrane region" description="Helical" evidence="3">
    <location>
        <begin position="419"/>
        <end position="445"/>
    </location>
</feature>
<feature type="domain" description="Tape measure protein N-terminal" evidence="4">
    <location>
        <begin position="104"/>
        <end position="285"/>
    </location>
</feature>
<accession>A0A0N0CVD2</accession>
<keyword evidence="3" id="KW-0472">Membrane</keyword>
<evidence type="ECO:0000313" key="5">
    <source>
        <dbReference type="EMBL" id="KOY81495.1"/>
    </source>
</evidence>
<comment type="caution">
    <text evidence="5">The sequence shown here is derived from an EMBL/GenBank/DDBJ whole genome shotgun (WGS) entry which is preliminary data.</text>
</comment>
<dbReference type="Pfam" id="PF20155">
    <property type="entry name" value="TMP_3"/>
    <property type="match status" value="1"/>
</dbReference>
<dbReference type="PATRIC" id="fig|33935.3.peg.2643"/>
<dbReference type="Proteomes" id="UP000037977">
    <property type="component" value="Unassembled WGS sequence"/>
</dbReference>
<evidence type="ECO:0000256" key="3">
    <source>
        <dbReference type="SAM" id="Phobius"/>
    </source>
</evidence>
<feature type="transmembrane region" description="Helical" evidence="3">
    <location>
        <begin position="452"/>
        <end position="468"/>
    </location>
</feature>
<reference evidence="5 6" key="1">
    <citation type="submission" date="2015-07" db="EMBL/GenBank/DDBJ databases">
        <title>Genome sequencing project for genomic taxonomy and phylogenomics of Bacillus-like bacteria.</title>
        <authorList>
            <person name="Liu B."/>
            <person name="Wang J."/>
            <person name="Zhu Y."/>
            <person name="Liu G."/>
            <person name="Chen Q."/>
            <person name="Chen Z."/>
            <person name="Che J."/>
            <person name="Ge C."/>
            <person name="Shi H."/>
            <person name="Pan Z."/>
            <person name="Liu X."/>
        </authorList>
    </citation>
    <scope>NUCLEOTIDE SEQUENCE [LARGE SCALE GENOMIC DNA]</scope>
    <source>
        <strain evidence="5 6">DSM 54</strain>
    </source>
</reference>
<gene>
    <name evidence="5" type="ORF">ADM90_19120</name>
</gene>
<protein>
    <recommendedName>
        <fullName evidence="4">Tape measure protein N-terminal domain-containing protein</fullName>
    </recommendedName>
</protein>